<dbReference type="InterPro" id="IPR044509">
    <property type="entry name" value="RIC2/4"/>
</dbReference>
<dbReference type="EMBL" id="HG739174">
    <property type="protein sequence ID" value="CDP14638.1"/>
    <property type="molecule type" value="Genomic_DNA"/>
</dbReference>
<proteinExistence type="predicted"/>
<dbReference type="SMART" id="SM00285">
    <property type="entry name" value="PBD"/>
    <property type="match status" value="1"/>
</dbReference>
<dbReference type="InterPro" id="IPR000095">
    <property type="entry name" value="CRIB_dom"/>
</dbReference>
<dbReference type="PANTHER" id="PTHR46931:SF14">
    <property type="entry name" value="CRIB DOMAIN-CONTAINING PROTEIN RIC2"/>
    <property type="match status" value="1"/>
</dbReference>
<dbReference type="InterPro" id="IPR036936">
    <property type="entry name" value="CRIB_dom_sf"/>
</dbReference>
<evidence type="ECO:0000259" key="2">
    <source>
        <dbReference type="PROSITE" id="PS50108"/>
    </source>
</evidence>
<evidence type="ECO:0000313" key="4">
    <source>
        <dbReference type="Proteomes" id="UP000295252"/>
    </source>
</evidence>
<feature type="region of interest" description="Disordered" evidence="1">
    <location>
        <begin position="28"/>
        <end position="71"/>
    </location>
</feature>
<dbReference type="AlphaFoldDB" id="A0A068V451"/>
<dbReference type="Pfam" id="PF00786">
    <property type="entry name" value="PBD"/>
    <property type="match status" value="1"/>
</dbReference>
<dbReference type="InParanoid" id="A0A068V451"/>
<evidence type="ECO:0000256" key="1">
    <source>
        <dbReference type="SAM" id="MobiDB-lite"/>
    </source>
</evidence>
<name>A0A068V451_COFCA</name>
<gene>
    <name evidence="3" type="ORF">GSCOC_T00042017001</name>
</gene>
<dbReference type="FunCoup" id="A0A068V451">
    <property type="interactions" value="155"/>
</dbReference>
<evidence type="ECO:0000313" key="3">
    <source>
        <dbReference type="EMBL" id="CDP14638.1"/>
    </source>
</evidence>
<dbReference type="PANTHER" id="PTHR46931">
    <property type="entry name" value="CRIB DOMAIN-CONTAINING PROTEIN RIC2"/>
    <property type="match status" value="1"/>
</dbReference>
<feature type="domain" description="CRIB" evidence="2">
    <location>
        <begin position="118"/>
        <end position="131"/>
    </location>
</feature>
<dbReference type="OrthoDB" id="678664at2759"/>
<dbReference type="PhylomeDB" id="A0A068V451"/>
<dbReference type="STRING" id="49390.A0A068V451"/>
<keyword evidence="4" id="KW-1185">Reference proteome</keyword>
<dbReference type="CDD" id="cd00132">
    <property type="entry name" value="CRIB"/>
    <property type="match status" value="1"/>
</dbReference>
<sequence length="184" mass="20505">MRDHKERFVLLPFPMGCDSESSVAVGKCTQPKKQKHSSQKILLPPTTTRSNDEKEILQNKEEKETKSRGKGKKLRAFLALPKSGLSKGVNKLMKRLENISRLLVDNDEDEEIEKEMEIGLPTDVKHVTHIGWDGSTTINPIKGWENLEAPEILSLPSISLKQFELAMEAQAGAPISTVGSTNMK</sequence>
<accession>A0A068V451</accession>
<feature type="compositionally biased region" description="Basic and acidic residues" evidence="1">
    <location>
        <begin position="50"/>
        <end position="67"/>
    </location>
</feature>
<dbReference type="OMA" id="WDGSTNT"/>
<protein>
    <recommendedName>
        <fullName evidence="2">CRIB domain-containing protein</fullName>
    </recommendedName>
</protein>
<dbReference type="Proteomes" id="UP000295252">
    <property type="component" value="Chromosome V"/>
</dbReference>
<reference evidence="4" key="1">
    <citation type="journal article" date="2014" name="Science">
        <title>The coffee genome provides insight into the convergent evolution of caffeine biosynthesis.</title>
        <authorList>
            <person name="Denoeud F."/>
            <person name="Carretero-Paulet L."/>
            <person name="Dereeper A."/>
            <person name="Droc G."/>
            <person name="Guyot R."/>
            <person name="Pietrella M."/>
            <person name="Zheng C."/>
            <person name="Alberti A."/>
            <person name="Anthony F."/>
            <person name="Aprea G."/>
            <person name="Aury J.M."/>
            <person name="Bento P."/>
            <person name="Bernard M."/>
            <person name="Bocs S."/>
            <person name="Campa C."/>
            <person name="Cenci A."/>
            <person name="Combes M.C."/>
            <person name="Crouzillat D."/>
            <person name="Da Silva C."/>
            <person name="Daddiego L."/>
            <person name="De Bellis F."/>
            <person name="Dussert S."/>
            <person name="Garsmeur O."/>
            <person name="Gayraud T."/>
            <person name="Guignon V."/>
            <person name="Jahn K."/>
            <person name="Jamilloux V."/>
            <person name="Joet T."/>
            <person name="Labadie K."/>
            <person name="Lan T."/>
            <person name="Leclercq J."/>
            <person name="Lepelley M."/>
            <person name="Leroy T."/>
            <person name="Li L.T."/>
            <person name="Librado P."/>
            <person name="Lopez L."/>
            <person name="Munoz A."/>
            <person name="Noel B."/>
            <person name="Pallavicini A."/>
            <person name="Perrotta G."/>
            <person name="Poncet V."/>
            <person name="Pot D."/>
            <person name="Priyono X."/>
            <person name="Rigoreau M."/>
            <person name="Rouard M."/>
            <person name="Rozas J."/>
            <person name="Tranchant-Dubreuil C."/>
            <person name="VanBuren R."/>
            <person name="Zhang Q."/>
            <person name="Andrade A.C."/>
            <person name="Argout X."/>
            <person name="Bertrand B."/>
            <person name="de Kochko A."/>
            <person name="Graziosi G."/>
            <person name="Henry R.J."/>
            <person name="Jayarama X."/>
            <person name="Ming R."/>
            <person name="Nagai C."/>
            <person name="Rounsley S."/>
            <person name="Sankoff D."/>
            <person name="Giuliano G."/>
            <person name="Albert V.A."/>
            <person name="Wincker P."/>
            <person name="Lashermes P."/>
        </authorList>
    </citation>
    <scope>NUCLEOTIDE SEQUENCE [LARGE SCALE GENOMIC DNA]</scope>
    <source>
        <strain evidence="4">cv. DH200-94</strain>
    </source>
</reference>
<organism evidence="3 4">
    <name type="scientific">Coffea canephora</name>
    <name type="common">Robusta coffee</name>
    <dbReference type="NCBI Taxonomy" id="49390"/>
    <lineage>
        <taxon>Eukaryota</taxon>
        <taxon>Viridiplantae</taxon>
        <taxon>Streptophyta</taxon>
        <taxon>Embryophyta</taxon>
        <taxon>Tracheophyta</taxon>
        <taxon>Spermatophyta</taxon>
        <taxon>Magnoliopsida</taxon>
        <taxon>eudicotyledons</taxon>
        <taxon>Gunneridae</taxon>
        <taxon>Pentapetalae</taxon>
        <taxon>asterids</taxon>
        <taxon>lamiids</taxon>
        <taxon>Gentianales</taxon>
        <taxon>Rubiaceae</taxon>
        <taxon>Ixoroideae</taxon>
        <taxon>Gardenieae complex</taxon>
        <taxon>Bertiereae - Coffeeae clade</taxon>
        <taxon>Coffeeae</taxon>
        <taxon>Coffea</taxon>
    </lineage>
</organism>
<dbReference type="PROSITE" id="PS50108">
    <property type="entry name" value="CRIB"/>
    <property type="match status" value="1"/>
</dbReference>
<dbReference type="Gene3D" id="3.90.810.10">
    <property type="entry name" value="CRIB domain"/>
    <property type="match status" value="1"/>
</dbReference>
<dbReference type="Gramene" id="CDP14638">
    <property type="protein sequence ID" value="CDP14638"/>
    <property type="gene ID" value="GSCOC_T00042017001"/>
</dbReference>